<evidence type="ECO:0000313" key="1">
    <source>
        <dbReference type="EMBL" id="CAG8444513.1"/>
    </source>
</evidence>
<gene>
    <name evidence="1" type="ORF">SCALOS_LOCUS841</name>
</gene>
<keyword evidence="2" id="KW-1185">Reference proteome</keyword>
<proteinExistence type="predicted"/>
<name>A0ACA9JZS1_9GLOM</name>
<comment type="caution">
    <text evidence="1">The sequence shown here is derived from an EMBL/GenBank/DDBJ whole genome shotgun (WGS) entry which is preliminary data.</text>
</comment>
<accession>A0ACA9JZS1</accession>
<dbReference type="EMBL" id="CAJVPM010000439">
    <property type="protein sequence ID" value="CAG8444513.1"/>
    <property type="molecule type" value="Genomic_DNA"/>
</dbReference>
<reference evidence="1" key="1">
    <citation type="submission" date="2021-06" db="EMBL/GenBank/DDBJ databases">
        <authorList>
            <person name="Kallberg Y."/>
            <person name="Tangrot J."/>
            <person name="Rosling A."/>
        </authorList>
    </citation>
    <scope>NUCLEOTIDE SEQUENCE</scope>
    <source>
        <strain evidence="1">AU212A</strain>
    </source>
</reference>
<protein>
    <submittedName>
        <fullName evidence="1">10392_t:CDS:1</fullName>
    </submittedName>
</protein>
<organism evidence="1 2">
    <name type="scientific">Scutellospora calospora</name>
    <dbReference type="NCBI Taxonomy" id="85575"/>
    <lineage>
        <taxon>Eukaryota</taxon>
        <taxon>Fungi</taxon>
        <taxon>Fungi incertae sedis</taxon>
        <taxon>Mucoromycota</taxon>
        <taxon>Glomeromycotina</taxon>
        <taxon>Glomeromycetes</taxon>
        <taxon>Diversisporales</taxon>
        <taxon>Gigasporaceae</taxon>
        <taxon>Scutellospora</taxon>
    </lineage>
</organism>
<dbReference type="Proteomes" id="UP000789860">
    <property type="component" value="Unassembled WGS sequence"/>
</dbReference>
<sequence>MSSDRKVMPLMKYGAFSVASLLLIVYFGILIHNVITDRPILQTSYDDSKDDIPIPDLVFSSSNEFSIGQCIYTLANDRKPVKEIPLLHASNNMYFEELNITLNFSNNIDLAVAMFDEELNLVNIEVNNYDRYVQSFAYQNFYFLLPGLEYQITFSRSLIQIMKPSWIIASAFGIPPQHENYYYLTKQFVNTSNFTKNNTKVSIYLQSSVVITQKEISAIGSFGGLWTLLASIYSFTFGSTIIESIKNIFGKGRPNSSHHNSG</sequence>
<evidence type="ECO:0000313" key="2">
    <source>
        <dbReference type="Proteomes" id="UP000789860"/>
    </source>
</evidence>